<proteinExistence type="predicted"/>
<evidence type="ECO:0000256" key="1">
    <source>
        <dbReference type="ARBA" id="ARBA00000142"/>
    </source>
</evidence>
<dbReference type="GO" id="GO:0043527">
    <property type="term" value="C:tRNA methyltransferase complex"/>
    <property type="evidence" value="ECO:0007669"/>
    <property type="project" value="TreeGrafter"/>
</dbReference>
<evidence type="ECO:0000256" key="5">
    <source>
        <dbReference type="ARBA" id="ARBA00022691"/>
    </source>
</evidence>
<sequence>FKRSKHRLRIVSTGFLDYYAYCLDVGGILYTITDVHDLHLWMVYHLDRHPLFQKIPQSALDDDICYKLMFHASQEGQKVIRNNGSMWAACYRRVDYTPSTCDGLEKDRTNIFCRSDDDLAV</sequence>
<dbReference type="PANTHER" id="PTHR23417:SF16">
    <property type="entry name" value="TRNA (GUANINE-N(7)-)-METHYLTRANSFERASE"/>
    <property type="match status" value="1"/>
</dbReference>
<reference evidence="7" key="1">
    <citation type="journal article" date="2014" name="PLoS ONE">
        <title>Transcriptome-Based Identification of ABC Transporters in the Western Tarnished Plant Bug Lygus hesperus.</title>
        <authorList>
            <person name="Hull J.J."/>
            <person name="Chaney K."/>
            <person name="Geib S.M."/>
            <person name="Fabrick J.A."/>
            <person name="Brent C.S."/>
            <person name="Walsh D."/>
            <person name="Lavine L.C."/>
        </authorList>
    </citation>
    <scope>NUCLEOTIDE SEQUENCE</scope>
</reference>
<dbReference type="InterPro" id="IPR029063">
    <property type="entry name" value="SAM-dependent_MTases_sf"/>
</dbReference>
<dbReference type="PROSITE" id="PS51625">
    <property type="entry name" value="SAM_MT_TRMB"/>
    <property type="match status" value="1"/>
</dbReference>
<evidence type="ECO:0000256" key="6">
    <source>
        <dbReference type="ARBA" id="ARBA00022694"/>
    </source>
</evidence>
<evidence type="ECO:0000256" key="3">
    <source>
        <dbReference type="ARBA" id="ARBA00022603"/>
    </source>
</evidence>
<keyword evidence="6" id="KW-0819">tRNA processing</keyword>
<dbReference type="PANTHER" id="PTHR23417">
    <property type="entry name" value="3-DEOXY-D-MANNO-OCTULOSONIC-ACID TRANSFERASE/TRNA GUANINE-N 7 - -METHYLTRANSFERASE"/>
    <property type="match status" value="1"/>
</dbReference>
<feature type="non-terminal residue" evidence="7">
    <location>
        <position position="1"/>
    </location>
</feature>
<organism evidence="7">
    <name type="scientific">Lygus hesperus</name>
    <name type="common">Western plant bug</name>
    <dbReference type="NCBI Taxonomy" id="30085"/>
    <lineage>
        <taxon>Eukaryota</taxon>
        <taxon>Metazoa</taxon>
        <taxon>Ecdysozoa</taxon>
        <taxon>Arthropoda</taxon>
        <taxon>Hexapoda</taxon>
        <taxon>Insecta</taxon>
        <taxon>Pterygota</taxon>
        <taxon>Neoptera</taxon>
        <taxon>Paraneoptera</taxon>
        <taxon>Hemiptera</taxon>
        <taxon>Heteroptera</taxon>
        <taxon>Panheteroptera</taxon>
        <taxon>Cimicomorpha</taxon>
        <taxon>Miridae</taxon>
        <taxon>Mirini</taxon>
        <taxon>Lygus</taxon>
    </lineage>
</organism>
<dbReference type="GO" id="GO:0008176">
    <property type="term" value="F:tRNA (guanine(46)-N7)-methyltransferase activity"/>
    <property type="evidence" value="ECO:0007669"/>
    <property type="project" value="UniProtKB-EC"/>
</dbReference>
<evidence type="ECO:0000313" key="7">
    <source>
        <dbReference type="EMBL" id="JAG41197.1"/>
    </source>
</evidence>
<dbReference type="Gene3D" id="3.40.50.150">
    <property type="entry name" value="Vaccinia Virus protein VP39"/>
    <property type="match status" value="1"/>
</dbReference>
<keyword evidence="4 7" id="KW-0808">Transferase</keyword>
<protein>
    <recommendedName>
        <fullName evidence="2">tRNA (guanine(46)-N(7))-methyltransferase</fullName>
        <ecNumber evidence="2">2.1.1.33</ecNumber>
    </recommendedName>
</protein>
<evidence type="ECO:0000256" key="2">
    <source>
        <dbReference type="ARBA" id="ARBA00011977"/>
    </source>
</evidence>
<dbReference type="InterPro" id="IPR003358">
    <property type="entry name" value="tRNA_(Gua-N-7)_MeTrfase_Trmb"/>
</dbReference>
<dbReference type="Pfam" id="PF02390">
    <property type="entry name" value="Methyltransf_4"/>
    <property type="match status" value="1"/>
</dbReference>
<gene>
    <name evidence="7" type="primary">TRM8</name>
    <name evidence="7" type="ORF">CM83_105022</name>
</gene>
<dbReference type="EC" id="2.1.1.33" evidence="2"/>
<keyword evidence="3 7" id="KW-0489">Methyltransferase</keyword>
<dbReference type="AlphaFoldDB" id="A0A0A9Z7K1"/>
<dbReference type="EMBL" id="GBHO01002407">
    <property type="protein sequence ID" value="JAG41197.1"/>
    <property type="molecule type" value="Transcribed_RNA"/>
</dbReference>
<reference evidence="7" key="2">
    <citation type="submission" date="2014-07" db="EMBL/GenBank/DDBJ databases">
        <authorList>
            <person name="Hull J."/>
        </authorList>
    </citation>
    <scope>NUCLEOTIDE SEQUENCE</scope>
</reference>
<accession>A0A0A9Z7K1</accession>
<keyword evidence="5" id="KW-0949">S-adenosyl-L-methionine</keyword>
<evidence type="ECO:0000256" key="4">
    <source>
        <dbReference type="ARBA" id="ARBA00022679"/>
    </source>
</evidence>
<comment type="catalytic activity">
    <reaction evidence="1">
        <text>guanosine(46) in tRNA + S-adenosyl-L-methionine = N(7)-methylguanosine(46) in tRNA + S-adenosyl-L-homocysteine</text>
        <dbReference type="Rhea" id="RHEA:42708"/>
        <dbReference type="Rhea" id="RHEA-COMP:10188"/>
        <dbReference type="Rhea" id="RHEA-COMP:10189"/>
        <dbReference type="ChEBI" id="CHEBI:57856"/>
        <dbReference type="ChEBI" id="CHEBI:59789"/>
        <dbReference type="ChEBI" id="CHEBI:74269"/>
        <dbReference type="ChEBI" id="CHEBI:74480"/>
        <dbReference type="EC" id="2.1.1.33"/>
    </reaction>
</comment>
<name>A0A0A9Z7K1_LYGHE</name>